<reference evidence="3" key="1">
    <citation type="journal article" date="2019" name="Int. J. Syst. Evol. Microbiol.">
        <title>The Global Catalogue of Microorganisms (GCM) 10K type strain sequencing project: providing services to taxonomists for standard genome sequencing and annotation.</title>
        <authorList>
            <consortium name="The Broad Institute Genomics Platform"/>
            <consortium name="The Broad Institute Genome Sequencing Center for Infectious Disease"/>
            <person name="Wu L."/>
            <person name="Ma J."/>
        </authorList>
    </citation>
    <scope>NUCLEOTIDE SEQUENCE [LARGE SCALE GENOMIC DNA]</scope>
    <source>
        <strain evidence="3">NBRC 109019</strain>
    </source>
</reference>
<keyword evidence="1" id="KW-0732">Signal</keyword>
<organism evidence="2 3">
    <name type="scientific">Agromyces marinus</name>
    <dbReference type="NCBI Taxonomy" id="1389020"/>
    <lineage>
        <taxon>Bacteria</taxon>
        <taxon>Bacillati</taxon>
        <taxon>Actinomycetota</taxon>
        <taxon>Actinomycetes</taxon>
        <taxon>Micrococcales</taxon>
        <taxon>Microbacteriaceae</taxon>
        <taxon>Agromyces</taxon>
    </lineage>
</organism>
<dbReference type="InterPro" id="IPR006311">
    <property type="entry name" value="TAT_signal"/>
</dbReference>
<evidence type="ECO:0000313" key="3">
    <source>
        <dbReference type="Proteomes" id="UP001321477"/>
    </source>
</evidence>
<name>A0ABN6YCY1_9MICO</name>
<dbReference type="EMBL" id="AP027734">
    <property type="protein sequence ID" value="BDZ53853.1"/>
    <property type="molecule type" value="Genomic_DNA"/>
</dbReference>
<dbReference type="PROSITE" id="PS51318">
    <property type="entry name" value="TAT"/>
    <property type="match status" value="1"/>
</dbReference>
<evidence type="ECO:0000256" key="1">
    <source>
        <dbReference type="SAM" id="SignalP"/>
    </source>
</evidence>
<dbReference type="RefSeq" id="WP_234661154.1">
    <property type="nucleotide sequence ID" value="NZ_AP027734.1"/>
</dbReference>
<sequence>MGKLNRASLLTSAAASAFALALFAPSAAHAAPGNGNRVDIGDHNDIVVATCADGSTVQGPLDGEASFHERWDKDGNLISLAIAMEYKMTWTLSSTGESLHPHGTRRLLIEFDKGTTTDTGNYRKLTIAGQGAVLNYAGISIYDFATEEILYHKGPDVADGGDPAASNDLVCGLFGLDGA</sequence>
<proteinExistence type="predicted"/>
<evidence type="ECO:0000313" key="2">
    <source>
        <dbReference type="EMBL" id="BDZ53853.1"/>
    </source>
</evidence>
<dbReference type="Proteomes" id="UP001321477">
    <property type="component" value="Chromosome"/>
</dbReference>
<feature type="signal peptide" evidence="1">
    <location>
        <begin position="1"/>
        <end position="30"/>
    </location>
</feature>
<protein>
    <submittedName>
        <fullName evidence="2">Uncharacterized protein</fullName>
    </submittedName>
</protein>
<accession>A0ABN6YCY1</accession>
<feature type="chain" id="PRO_5045312249" evidence="1">
    <location>
        <begin position="31"/>
        <end position="179"/>
    </location>
</feature>
<keyword evidence="3" id="KW-1185">Reference proteome</keyword>
<gene>
    <name evidence="2" type="ORF">GCM10025870_09260</name>
</gene>